<name>A0ABW0MXX7_9ACTN</name>
<keyword evidence="2" id="KW-1185">Reference proteome</keyword>
<proteinExistence type="predicted"/>
<sequence>MLPGQPSTSSGEVAVVTLCGSMRFAEEIARLDAELTLAGHVVLAPTALGPATELSAADRDVLDRVHLRKVAMADEVLVVNVGGYVGESTRREIEHARSRGITVRFLEPSESA</sequence>
<gene>
    <name evidence="1" type="ORF">ACFPKY_00105</name>
</gene>
<comment type="caution">
    <text evidence="1">The sequence shown here is derived from an EMBL/GenBank/DDBJ whole genome shotgun (WGS) entry which is preliminary data.</text>
</comment>
<dbReference type="Proteomes" id="UP001595956">
    <property type="component" value="Unassembled WGS sequence"/>
</dbReference>
<organism evidence="1 2">
    <name type="scientific">Nocardioides caricicola</name>
    <dbReference type="NCBI Taxonomy" id="634770"/>
    <lineage>
        <taxon>Bacteria</taxon>
        <taxon>Bacillati</taxon>
        <taxon>Actinomycetota</taxon>
        <taxon>Actinomycetes</taxon>
        <taxon>Propionibacteriales</taxon>
        <taxon>Nocardioidaceae</taxon>
        <taxon>Nocardioides</taxon>
    </lineage>
</organism>
<evidence type="ECO:0008006" key="3">
    <source>
        <dbReference type="Google" id="ProtNLM"/>
    </source>
</evidence>
<evidence type="ECO:0000313" key="2">
    <source>
        <dbReference type="Proteomes" id="UP001595956"/>
    </source>
</evidence>
<reference evidence="2" key="1">
    <citation type="journal article" date="2019" name="Int. J. Syst. Evol. Microbiol.">
        <title>The Global Catalogue of Microorganisms (GCM) 10K type strain sequencing project: providing services to taxonomists for standard genome sequencing and annotation.</title>
        <authorList>
            <consortium name="The Broad Institute Genomics Platform"/>
            <consortium name="The Broad Institute Genome Sequencing Center for Infectious Disease"/>
            <person name="Wu L."/>
            <person name="Ma J."/>
        </authorList>
    </citation>
    <scope>NUCLEOTIDE SEQUENCE [LARGE SCALE GENOMIC DNA]</scope>
    <source>
        <strain evidence="2">KACC 13778</strain>
    </source>
</reference>
<dbReference type="RefSeq" id="WP_345180585.1">
    <property type="nucleotide sequence ID" value="NZ_BAABFQ010000008.1"/>
</dbReference>
<protein>
    <recommendedName>
        <fullName evidence="3">DUF4406 domain-containing protein</fullName>
    </recommendedName>
</protein>
<accession>A0ABW0MXX7</accession>
<evidence type="ECO:0000313" key="1">
    <source>
        <dbReference type="EMBL" id="MFC5491477.1"/>
    </source>
</evidence>
<dbReference type="EMBL" id="JBHSMD010000001">
    <property type="protein sequence ID" value="MFC5491477.1"/>
    <property type="molecule type" value="Genomic_DNA"/>
</dbReference>